<dbReference type="InterPro" id="IPR004220">
    <property type="entry name" value="5-COMe_2-OHmuconate_Isoase"/>
</dbReference>
<keyword evidence="2" id="KW-1185">Reference proteome</keyword>
<dbReference type="KEGG" id="dbk:DGMP_27490"/>
<protein>
    <submittedName>
        <fullName evidence="1">5-carboxymethyl-2-hydroxymuconate isomerase</fullName>
    </submittedName>
</protein>
<dbReference type="EMBL" id="AP024086">
    <property type="protein sequence ID" value="BCL62056.1"/>
    <property type="molecule type" value="Genomic_DNA"/>
</dbReference>
<sequence length="127" mass="14609">MPHFIVEYTDNLEKETDIRPLLEKANTILINQNGLFPIAGIRSRAIKLDNYVIADGEEDYAFVHASLTVAAGRSEDDLQRVAEELFDMITDHFEEAIKDRYLALSLELNEFTRPTLKKSNIHARFQK</sequence>
<accession>A0A8D5FK44</accession>
<gene>
    <name evidence="1" type="primary">hpcD</name>
    <name evidence="1" type="ORF">DGMP_27490</name>
</gene>
<dbReference type="AlphaFoldDB" id="A0A8D5FK44"/>
<dbReference type="CDD" id="cd00580">
    <property type="entry name" value="CHMI"/>
    <property type="match status" value="1"/>
</dbReference>
<evidence type="ECO:0000313" key="1">
    <source>
        <dbReference type="EMBL" id="BCL62056.1"/>
    </source>
</evidence>
<reference evidence="1" key="1">
    <citation type="submission" date="2020-09" db="EMBL/GenBank/DDBJ databases">
        <title>Desulfogranum mesoprofundum gen. nov., sp. nov., a novel mesophilic, sulfate-reducing chemolithoautotroph isolated from a deep-sea hydrothermal vent chimney in the Suiyo Seamount.</title>
        <authorList>
            <person name="Hashimoto Y."/>
            <person name="Nakagawa S."/>
        </authorList>
    </citation>
    <scope>NUCLEOTIDE SEQUENCE</scope>
    <source>
        <strain evidence="1">KT2</strain>
    </source>
</reference>
<keyword evidence="1" id="KW-0413">Isomerase</keyword>
<organism evidence="1 2">
    <name type="scientific">Desulfomarina profundi</name>
    <dbReference type="NCBI Taxonomy" id="2772557"/>
    <lineage>
        <taxon>Bacteria</taxon>
        <taxon>Pseudomonadati</taxon>
        <taxon>Thermodesulfobacteriota</taxon>
        <taxon>Desulfobulbia</taxon>
        <taxon>Desulfobulbales</taxon>
        <taxon>Desulfobulbaceae</taxon>
        <taxon>Desulfomarina</taxon>
    </lineage>
</organism>
<evidence type="ECO:0000313" key="2">
    <source>
        <dbReference type="Proteomes" id="UP000826725"/>
    </source>
</evidence>
<proteinExistence type="predicted"/>
<dbReference type="RefSeq" id="WP_228854459.1">
    <property type="nucleotide sequence ID" value="NZ_AP024086.1"/>
</dbReference>
<dbReference type="GO" id="GO:0008704">
    <property type="term" value="F:5-carboxymethyl-2-hydroxymuconate delta-isomerase activity"/>
    <property type="evidence" value="ECO:0007669"/>
    <property type="project" value="InterPro"/>
</dbReference>
<name>A0A8D5FK44_9BACT</name>
<dbReference type="PANTHER" id="PTHR37950:SF1">
    <property type="entry name" value="4-HYDROXYPHENYLACETATE CATABOLISM PROTEIN"/>
    <property type="match status" value="1"/>
</dbReference>
<dbReference type="Pfam" id="PF02962">
    <property type="entry name" value="CHMI"/>
    <property type="match status" value="1"/>
</dbReference>
<dbReference type="PANTHER" id="PTHR37950">
    <property type="entry name" value="4-HYDROXYPHENYLACETATE CATABOLISM PROTEIN"/>
    <property type="match status" value="1"/>
</dbReference>
<dbReference type="Proteomes" id="UP000826725">
    <property type="component" value="Chromosome"/>
</dbReference>